<keyword evidence="2" id="KW-0812">Transmembrane</keyword>
<accession>A0A951QDD1</accession>
<name>A0A951QDD1_9CYAN</name>
<keyword evidence="2" id="KW-0472">Membrane</keyword>
<comment type="caution">
    <text evidence="3">The sequence shown here is derived from an EMBL/GenBank/DDBJ whole genome shotgun (WGS) entry which is preliminary data.</text>
</comment>
<dbReference type="Proteomes" id="UP000757435">
    <property type="component" value="Unassembled WGS sequence"/>
</dbReference>
<evidence type="ECO:0000313" key="4">
    <source>
        <dbReference type="Proteomes" id="UP000757435"/>
    </source>
</evidence>
<proteinExistence type="predicted"/>
<protein>
    <submittedName>
        <fullName evidence="3">Uncharacterized protein</fullName>
    </submittedName>
</protein>
<organism evidence="3 4">
    <name type="scientific">Drouetiella hepatica Uher 2000/2452</name>
    <dbReference type="NCBI Taxonomy" id="904376"/>
    <lineage>
        <taxon>Bacteria</taxon>
        <taxon>Bacillati</taxon>
        <taxon>Cyanobacteriota</taxon>
        <taxon>Cyanophyceae</taxon>
        <taxon>Oculatellales</taxon>
        <taxon>Oculatellaceae</taxon>
        <taxon>Drouetiella</taxon>
    </lineage>
</organism>
<evidence type="ECO:0000256" key="2">
    <source>
        <dbReference type="SAM" id="Phobius"/>
    </source>
</evidence>
<sequence>MNHKSGDNPKATPIKVSIWVDELPSVRRGRGLFAVASVGAIALLTWSGWLAVSLIVNPSSVSWLNNILPEWGRFTLPGGTSQTLAEIAAQEAQLGRALGEPIAAPATQDLLLPILETQSRCRGSQTRDTACQHIVELRAYRSNAYRPNSNLNSTKFELIDRLKVTGIEELMAIAPLRQLGGSRKLPLNYVTLIEGEPPDASVWLNLSGELQRGSAGIKYGQVVRYDSQRDRLQALLPWTSPTGQMPHWQQVTGSHKQNELVVNQAVGLEPQFQVYQARLPRAPGEPLRLEAIVLTEIVSNQPRYRDGLLLARNGLWSDALKLLTDRGQDGSAVQAQIDFIALHAQVTQAQADRTWASPTQQIAALVIDGRWGKALEALRSVRASGYDIKSLLSANAESLQRRVEAALRVDSDQPVIQQWGAMTVASQRDRSAAATWLRQHPLHSGVASSARSPQSIQQILALLDPLTEPSQTDPSQPIANAPSGPLRLIGSVSPLTSFRASDWYSPRPLVLPDRQVWHQVKVLGFQDGQRWQRSPFNLPNSEKLAWKHLGLTSDSQIQRISESEESAQTLSIKAVQWRSGNLHLLAAAPATHPTQPAIALTLPLLAPIDRLTLTSLSQQQPQQIATVLTTLEQQLQQAGQQLPAAPVGTPASTQASAPEHPETQALAQIGDWQVDRLELTGEGQPEWVITIRTDNDTADRTVDRTTDHTVIFSSAGALLYSDLSLSEQTIAAIIDVPQGLPALLIHKGQRYQIQQWSRSLQRFE</sequence>
<keyword evidence="2" id="KW-1133">Transmembrane helix</keyword>
<dbReference type="EMBL" id="JAHHHD010000031">
    <property type="protein sequence ID" value="MBW4661182.1"/>
    <property type="molecule type" value="Genomic_DNA"/>
</dbReference>
<feature type="transmembrane region" description="Helical" evidence="2">
    <location>
        <begin position="32"/>
        <end position="56"/>
    </location>
</feature>
<reference evidence="3" key="2">
    <citation type="journal article" date="2022" name="Microbiol. Resour. Announc.">
        <title>Metagenome Sequencing to Explore Phylogenomics of Terrestrial Cyanobacteria.</title>
        <authorList>
            <person name="Ward R.D."/>
            <person name="Stajich J.E."/>
            <person name="Johansen J.R."/>
            <person name="Huntemann M."/>
            <person name="Clum A."/>
            <person name="Foster B."/>
            <person name="Foster B."/>
            <person name="Roux S."/>
            <person name="Palaniappan K."/>
            <person name="Varghese N."/>
            <person name="Mukherjee S."/>
            <person name="Reddy T.B.K."/>
            <person name="Daum C."/>
            <person name="Copeland A."/>
            <person name="Chen I.A."/>
            <person name="Ivanova N.N."/>
            <person name="Kyrpides N.C."/>
            <person name="Shapiro N."/>
            <person name="Eloe-Fadrosh E.A."/>
            <person name="Pietrasiak N."/>
        </authorList>
    </citation>
    <scope>NUCLEOTIDE SEQUENCE</scope>
    <source>
        <strain evidence="3">UHER 2000/2452</strain>
    </source>
</reference>
<reference evidence="3" key="1">
    <citation type="submission" date="2021-05" db="EMBL/GenBank/DDBJ databases">
        <authorList>
            <person name="Pietrasiak N."/>
            <person name="Ward R."/>
            <person name="Stajich J.E."/>
            <person name="Kurbessoian T."/>
        </authorList>
    </citation>
    <scope>NUCLEOTIDE SEQUENCE</scope>
    <source>
        <strain evidence="3">UHER 2000/2452</strain>
    </source>
</reference>
<evidence type="ECO:0000313" key="3">
    <source>
        <dbReference type="EMBL" id="MBW4661182.1"/>
    </source>
</evidence>
<feature type="region of interest" description="Disordered" evidence="1">
    <location>
        <begin position="639"/>
        <end position="662"/>
    </location>
</feature>
<dbReference type="AlphaFoldDB" id="A0A951QDD1"/>
<feature type="compositionally biased region" description="Low complexity" evidence="1">
    <location>
        <begin position="639"/>
        <end position="648"/>
    </location>
</feature>
<gene>
    <name evidence="3" type="ORF">KME15_21100</name>
</gene>
<evidence type="ECO:0000256" key="1">
    <source>
        <dbReference type="SAM" id="MobiDB-lite"/>
    </source>
</evidence>